<feature type="chain" id="PRO_5046707729" evidence="2">
    <location>
        <begin position="28"/>
        <end position="175"/>
    </location>
</feature>
<dbReference type="InterPro" id="IPR005184">
    <property type="entry name" value="DUF306_Meta_HslJ"/>
</dbReference>
<evidence type="ECO:0000313" key="5">
    <source>
        <dbReference type="Proteomes" id="UP001258945"/>
    </source>
</evidence>
<dbReference type="PANTHER" id="PTHR35535:SF1">
    <property type="entry name" value="HEAT SHOCK PROTEIN HSLJ"/>
    <property type="match status" value="1"/>
</dbReference>
<name>A0ABU3MIE8_9PROT</name>
<dbReference type="PANTHER" id="PTHR35535">
    <property type="entry name" value="HEAT SHOCK PROTEIN HSLJ"/>
    <property type="match status" value="1"/>
</dbReference>
<feature type="region of interest" description="Disordered" evidence="1">
    <location>
        <begin position="32"/>
        <end position="53"/>
    </location>
</feature>
<proteinExistence type="predicted"/>
<dbReference type="InterPro" id="IPR053147">
    <property type="entry name" value="Hsp_HslJ-like"/>
</dbReference>
<dbReference type="RefSeq" id="WP_314282669.1">
    <property type="nucleotide sequence ID" value="NZ_JAVVDO010000022.1"/>
</dbReference>
<organism evidence="4 5">
    <name type="scientific">Roseomonas gilardii</name>
    <dbReference type="NCBI Taxonomy" id="257708"/>
    <lineage>
        <taxon>Bacteria</taxon>
        <taxon>Pseudomonadati</taxon>
        <taxon>Pseudomonadota</taxon>
        <taxon>Alphaproteobacteria</taxon>
        <taxon>Acetobacterales</taxon>
        <taxon>Roseomonadaceae</taxon>
        <taxon>Roseomonas</taxon>
    </lineage>
</organism>
<dbReference type="Gene3D" id="2.40.128.270">
    <property type="match status" value="1"/>
</dbReference>
<evidence type="ECO:0000256" key="2">
    <source>
        <dbReference type="SAM" id="SignalP"/>
    </source>
</evidence>
<reference evidence="4 5" key="1">
    <citation type="journal article" date="2019" name="Microb. Pathog.">
        <title>Comparison of VITEK 2, MALDI-TOF MS, 16S rRNA gene sequencing, and whole-genome sequencing for identification of Roseomonas mucosa.</title>
        <authorList>
            <person name="Rudolph W.W."/>
            <person name="Gunzer F."/>
            <person name="Trauth M."/>
            <person name="Bunk B."/>
            <person name="Bigge R."/>
            <person name="Schrottner P."/>
        </authorList>
    </citation>
    <scope>NUCLEOTIDE SEQUENCE [LARGE SCALE GENOMIC DNA]</scope>
    <source>
        <strain evidence="4 5">DSM 103800</strain>
    </source>
</reference>
<keyword evidence="2" id="KW-0732">Signal</keyword>
<protein>
    <submittedName>
        <fullName evidence="4">META domain-containing protein</fullName>
    </submittedName>
</protein>
<evidence type="ECO:0000313" key="4">
    <source>
        <dbReference type="EMBL" id="MDT8332095.1"/>
    </source>
</evidence>
<dbReference type="Pfam" id="PF03724">
    <property type="entry name" value="META"/>
    <property type="match status" value="1"/>
</dbReference>
<feature type="signal peptide" evidence="2">
    <location>
        <begin position="1"/>
        <end position="27"/>
    </location>
</feature>
<feature type="domain" description="DUF306" evidence="3">
    <location>
        <begin position="57"/>
        <end position="165"/>
    </location>
</feature>
<dbReference type="Proteomes" id="UP001258945">
    <property type="component" value="Unassembled WGS sequence"/>
</dbReference>
<keyword evidence="5" id="KW-1185">Reference proteome</keyword>
<sequence>MNRSLLSGCGAFLALAASGLFGLAACAAPSGPPQSTAAPVPANATPGAQPVAATPDQPLEGVAWRLTQLEGQPVTVSGQDQRAPFLQFDAQNRRVSGSGGCNRLTGAYLSGPGTLRVGPVASTRMACLDQGTGERENRFFAVLEATRGYRIAGRTLTLTGEGGQILAMLEESTLR</sequence>
<evidence type="ECO:0000256" key="1">
    <source>
        <dbReference type="SAM" id="MobiDB-lite"/>
    </source>
</evidence>
<evidence type="ECO:0000259" key="3">
    <source>
        <dbReference type="Pfam" id="PF03724"/>
    </source>
</evidence>
<comment type="caution">
    <text evidence="4">The sequence shown here is derived from an EMBL/GenBank/DDBJ whole genome shotgun (WGS) entry which is preliminary data.</text>
</comment>
<dbReference type="PROSITE" id="PS51257">
    <property type="entry name" value="PROKAR_LIPOPROTEIN"/>
    <property type="match status" value="1"/>
</dbReference>
<dbReference type="EMBL" id="JAVVDO010000022">
    <property type="protein sequence ID" value="MDT8332095.1"/>
    <property type="molecule type" value="Genomic_DNA"/>
</dbReference>
<gene>
    <name evidence="4" type="ORF">RQ831_13625</name>
</gene>
<accession>A0ABU3MIE8</accession>
<dbReference type="InterPro" id="IPR038670">
    <property type="entry name" value="HslJ-like_sf"/>
</dbReference>